<evidence type="ECO:0000313" key="4">
    <source>
        <dbReference type="EMBL" id="AII05655.1"/>
    </source>
</evidence>
<dbReference type="Pfam" id="PF08237">
    <property type="entry name" value="PE-PPE"/>
    <property type="match status" value="1"/>
</dbReference>
<reference evidence="4 5" key="1">
    <citation type="submission" date="2014-07" db="EMBL/GenBank/DDBJ databases">
        <title>Genome Sequence of Rhodococcus opacus Strain R7, a Biodegrader of Mono- and Polycyclic Aromatic Hydrocarbons.</title>
        <authorList>
            <person name="Di Gennaro P."/>
            <person name="Zampolli J."/>
            <person name="Presti I."/>
            <person name="Cappelletti M."/>
            <person name="D'Ursi P."/>
            <person name="Orro A."/>
            <person name="Mezzelani A."/>
            <person name="Milanesi L."/>
        </authorList>
    </citation>
    <scope>NUCLEOTIDE SEQUENCE [LARGE SCALE GENOMIC DNA]</scope>
    <source>
        <strain evidence="4 5">R7</strain>
    </source>
</reference>
<feature type="chain" id="PRO_5001711257" description="PE-PPE domain-containing protein" evidence="2">
    <location>
        <begin position="25"/>
        <end position="229"/>
    </location>
</feature>
<dbReference type="InterPro" id="IPR000675">
    <property type="entry name" value="Cutinase/axe"/>
</dbReference>
<dbReference type="eggNOG" id="COG0791">
    <property type="taxonomic scope" value="Bacteria"/>
</dbReference>
<evidence type="ECO:0000259" key="3">
    <source>
        <dbReference type="Pfam" id="PF08237"/>
    </source>
</evidence>
<accession>A0A076EHH7</accession>
<dbReference type="AlphaFoldDB" id="A0A076EHH7"/>
<dbReference type="EMBL" id="CP008947">
    <property type="protein sequence ID" value="AII05655.1"/>
    <property type="molecule type" value="Genomic_DNA"/>
</dbReference>
<keyword evidence="2" id="KW-0732">Signal</keyword>
<evidence type="ECO:0000256" key="2">
    <source>
        <dbReference type="SAM" id="SignalP"/>
    </source>
</evidence>
<keyword evidence="1" id="KW-0378">Hydrolase</keyword>
<protein>
    <recommendedName>
        <fullName evidence="3">PE-PPE domain-containing protein</fullName>
    </recommendedName>
</protein>
<dbReference type="RefSeq" id="WP_037235562.1">
    <property type="nucleotide sequence ID" value="NZ_CP008947.1"/>
</dbReference>
<dbReference type="SUPFAM" id="SSF53474">
    <property type="entry name" value="alpha/beta-Hydrolases"/>
    <property type="match status" value="1"/>
</dbReference>
<dbReference type="Gene3D" id="3.40.50.1820">
    <property type="entry name" value="alpha/beta hydrolase"/>
    <property type="match status" value="1"/>
</dbReference>
<sequence length="229" mass="24404">MHRSVFLAAAVGFGSLFTATASHAEPAATVSCAPTVILAVDGTKGPATPDSIDPKSPVNAYTDQYRDNPEYVVRHIPYPGGMIPGVNGWDTAMDDSVEIGAKKLRKAIEDTESSCGNRTVYELYGYSQGAIVVRKVATEIDTAERVRGDGTDIQDRVRLHFIADPATGVPARYPGTLMPGVTLPEPAKPFRYLPVTTECLTGDMVCDPNGDLPGYASKHSTYTPGEAGR</sequence>
<proteinExistence type="predicted"/>
<dbReference type="GO" id="GO:0016787">
    <property type="term" value="F:hydrolase activity"/>
    <property type="evidence" value="ECO:0007669"/>
    <property type="project" value="UniProtKB-KW"/>
</dbReference>
<evidence type="ECO:0000256" key="1">
    <source>
        <dbReference type="ARBA" id="ARBA00022801"/>
    </source>
</evidence>
<dbReference type="Proteomes" id="UP000028488">
    <property type="component" value="Chromosome"/>
</dbReference>
<organism evidence="4 5">
    <name type="scientific">Rhodococcus opacus</name>
    <name type="common">Nocardia opaca</name>
    <dbReference type="NCBI Taxonomy" id="37919"/>
    <lineage>
        <taxon>Bacteria</taxon>
        <taxon>Bacillati</taxon>
        <taxon>Actinomycetota</taxon>
        <taxon>Actinomycetes</taxon>
        <taxon>Mycobacteriales</taxon>
        <taxon>Nocardiaceae</taxon>
        <taxon>Rhodococcus</taxon>
    </lineage>
</organism>
<feature type="signal peptide" evidence="2">
    <location>
        <begin position="1"/>
        <end position="24"/>
    </location>
</feature>
<dbReference type="SMART" id="SM01110">
    <property type="entry name" value="Cutinase"/>
    <property type="match status" value="1"/>
</dbReference>
<name>A0A076EHH7_RHOOP</name>
<gene>
    <name evidence="4" type="ORF">EP51_13910</name>
</gene>
<dbReference type="InterPro" id="IPR013228">
    <property type="entry name" value="PE-PPE_C"/>
</dbReference>
<evidence type="ECO:0000313" key="5">
    <source>
        <dbReference type="Proteomes" id="UP000028488"/>
    </source>
</evidence>
<dbReference type="InterPro" id="IPR029058">
    <property type="entry name" value="AB_hydrolase_fold"/>
</dbReference>
<feature type="domain" description="PE-PPE" evidence="3">
    <location>
        <begin position="69"/>
        <end position="183"/>
    </location>
</feature>